<organism evidence="1">
    <name type="scientific">marine sediment metagenome</name>
    <dbReference type="NCBI Taxonomy" id="412755"/>
    <lineage>
        <taxon>unclassified sequences</taxon>
        <taxon>metagenomes</taxon>
        <taxon>ecological metagenomes</taxon>
    </lineage>
</organism>
<gene>
    <name evidence="1" type="ORF">S01H1_06340</name>
</gene>
<sequence length="140" mass="15801">WQISLVMAGIDEELVSVREESVDFAREFHDMAQAAFGQVEDEIAGAPYSYEALLGAMAHMVAWEFRRRMKERGFFVHDCIERYGVAVSSESNSAVIDFRVPKSDYDVFSSAMAGEGIDVVRRKMGVCRCKISDLAGFMRR</sequence>
<name>X0SZ32_9ZZZZ</name>
<proteinExistence type="predicted"/>
<comment type="caution">
    <text evidence="1">The sequence shown here is derived from an EMBL/GenBank/DDBJ whole genome shotgun (WGS) entry which is preliminary data.</text>
</comment>
<accession>X0SZ32</accession>
<dbReference type="EMBL" id="BARS01003279">
    <property type="protein sequence ID" value="GAF80396.1"/>
    <property type="molecule type" value="Genomic_DNA"/>
</dbReference>
<protein>
    <submittedName>
        <fullName evidence="1">Uncharacterized protein</fullName>
    </submittedName>
</protein>
<feature type="non-terminal residue" evidence="1">
    <location>
        <position position="1"/>
    </location>
</feature>
<evidence type="ECO:0000313" key="1">
    <source>
        <dbReference type="EMBL" id="GAF80396.1"/>
    </source>
</evidence>
<reference evidence="1" key="1">
    <citation type="journal article" date="2014" name="Front. Microbiol.">
        <title>High frequency of phylogenetically diverse reductive dehalogenase-homologous genes in deep subseafloor sedimentary metagenomes.</title>
        <authorList>
            <person name="Kawai M."/>
            <person name="Futagami T."/>
            <person name="Toyoda A."/>
            <person name="Takaki Y."/>
            <person name="Nishi S."/>
            <person name="Hori S."/>
            <person name="Arai W."/>
            <person name="Tsubouchi T."/>
            <person name="Morono Y."/>
            <person name="Uchiyama I."/>
            <person name="Ito T."/>
            <person name="Fujiyama A."/>
            <person name="Inagaki F."/>
            <person name="Takami H."/>
        </authorList>
    </citation>
    <scope>NUCLEOTIDE SEQUENCE</scope>
    <source>
        <strain evidence="1">Expedition CK06-06</strain>
    </source>
</reference>
<dbReference type="AlphaFoldDB" id="X0SZ32"/>